<dbReference type="EMBL" id="MU404350">
    <property type="protein sequence ID" value="KAI1618318.1"/>
    <property type="molecule type" value="Genomic_DNA"/>
</dbReference>
<evidence type="ECO:0000313" key="2">
    <source>
        <dbReference type="Proteomes" id="UP001203852"/>
    </source>
</evidence>
<dbReference type="Proteomes" id="UP001203852">
    <property type="component" value="Unassembled WGS sequence"/>
</dbReference>
<reference evidence="1" key="1">
    <citation type="journal article" date="2022" name="bioRxiv">
        <title>Deciphering the potential niche of two novel black yeast fungi from a biological soil crust based on their genomes, phenotypes, and melanin regulation.</title>
        <authorList>
            <consortium name="DOE Joint Genome Institute"/>
            <person name="Carr E.C."/>
            <person name="Barton Q."/>
            <person name="Grambo S."/>
            <person name="Sullivan M."/>
            <person name="Renfro C.M."/>
            <person name="Kuo A."/>
            <person name="Pangilinan J."/>
            <person name="Lipzen A."/>
            <person name="Keymanesh K."/>
            <person name="Savage E."/>
            <person name="Barry K."/>
            <person name="Grigoriev I.V."/>
            <person name="Riekhof W.R."/>
            <person name="Harris S.S."/>
        </authorList>
    </citation>
    <scope>NUCLEOTIDE SEQUENCE</scope>
    <source>
        <strain evidence="1">JF 03-4F</strain>
    </source>
</reference>
<comment type="caution">
    <text evidence="1">The sequence shown here is derived from an EMBL/GenBank/DDBJ whole genome shotgun (WGS) entry which is preliminary data.</text>
</comment>
<protein>
    <submittedName>
        <fullName evidence="1">Uncharacterized protein</fullName>
    </submittedName>
</protein>
<proteinExistence type="predicted"/>
<keyword evidence="2" id="KW-1185">Reference proteome</keyword>
<accession>A0AAN6E7P6</accession>
<dbReference type="AlphaFoldDB" id="A0AAN6E7P6"/>
<organism evidence="1 2">
    <name type="scientific">Exophiala viscosa</name>
    <dbReference type="NCBI Taxonomy" id="2486360"/>
    <lineage>
        <taxon>Eukaryota</taxon>
        <taxon>Fungi</taxon>
        <taxon>Dikarya</taxon>
        <taxon>Ascomycota</taxon>
        <taxon>Pezizomycotina</taxon>
        <taxon>Eurotiomycetes</taxon>
        <taxon>Chaetothyriomycetidae</taxon>
        <taxon>Chaetothyriales</taxon>
        <taxon>Herpotrichiellaceae</taxon>
        <taxon>Exophiala</taxon>
    </lineage>
</organism>
<sequence>MSPHCLILYFIQPGTSRLARWPCWALCIILYRVSMLSSQLEVKDMSNLCLHSSFVWTCTESFRPRRGLPHSSRSTNIEIFSRYPQACARISGNCRAYEHISTVFKHWSADRYLKGYNGTLGCKTHSRALSMYTGRVVLCRFF</sequence>
<name>A0AAN6E7P6_9EURO</name>
<gene>
    <name evidence="1" type="ORF">EDD36DRAFT_426123</name>
</gene>
<evidence type="ECO:0000313" key="1">
    <source>
        <dbReference type="EMBL" id="KAI1618318.1"/>
    </source>
</evidence>